<keyword evidence="1" id="KW-0812">Transmembrane</keyword>
<reference evidence="2" key="2">
    <citation type="submission" date="2022-01" db="EMBL/GenBank/DDBJ databases">
        <title>Novel bile acid biosynthetic pathways are enriched in the microbiome of centenarians.</title>
        <authorList>
            <person name="Sato Y."/>
            <person name="Atarashi K."/>
            <person name="Plichta R.D."/>
            <person name="Arai Y."/>
            <person name="Sasajima S."/>
            <person name="Kearney M.S."/>
            <person name="Suda W."/>
            <person name="Takeshita K."/>
            <person name="Sasaki T."/>
            <person name="Okamoto S."/>
            <person name="Skelly N.A."/>
            <person name="Okamura Y."/>
            <person name="Vlamakis H."/>
            <person name="Li Y."/>
            <person name="Tanoue T."/>
            <person name="Takei H."/>
            <person name="Nittono H."/>
            <person name="Narushima S."/>
            <person name="Irie J."/>
            <person name="Itoh H."/>
            <person name="Moriya K."/>
            <person name="Sugiura Y."/>
            <person name="Suematsu M."/>
            <person name="Moritoki N."/>
            <person name="Shibata S."/>
            <person name="Littman R.D."/>
            <person name="Fischbach A.M."/>
            <person name="Uwamino Y."/>
            <person name="Inoue T."/>
            <person name="Honda A."/>
            <person name="Hattori M."/>
            <person name="Murai T."/>
            <person name="Xavier J.R."/>
            <person name="Hirose N."/>
            <person name="Honda K."/>
        </authorList>
    </citation>
    <scope>NUCLEOTIDE SEQUENCE</scope>
    <source>
        <strain evidence="2">CE91-St55</strain>
    </source>
</reference>
<comment type="caution">
    <text evidence="2">The sequence shown here is derived from an EMBL/GenBank/DDBJ whole genome shotgun (WGS) entry which is preliminary data.</text>
</comment>
<name>A0A174XNT0_9FIRM</name>
<evidence type="ECO:0000313" key="4">
    <source>
        <dbReference type="Proteomes" id="UP000434223"/>
    </source>
</evidence>
<feature type="transmembrane region" description="Helical" evidence="1">
    <location>
        <begin position="12"/>
        <end position="33"/>
    </location>
</feature>
<evidence type="ECO:0000256" key="1">
    <source>
        <dbReference type="SAM" id="Phobius"/>
    </source>
</evidence>
<reference evidence="3 4" key="1">
    <citation type="submission" date="2019-09" db="EMBL/GenBank/DDBJ databases">
        <title>Draft genome sequencing of Hungatella hathewayi 123Y-2.</title>
        <authorList>
            <person name="Lv Q."/>
            <person name="Li S."/>
        </authorList>
    </citation>
    <scope>NUCLEOTIDE SEQUENCE [LARGE SCALE GENOMIC DNA]</scope>
    <source>
        <strain evidence="3 4">123Y-2</strain>
    </source>
</reference>
<evidence type="ECO:0000313" key="3">
    <source>
        <dbReference type="EMBL" id="MUB66754.1"/>
    </source>
</evidence>
<dbReference type="Proteomes" id="UP001055091">
    <property type="component" value="Unassembled WGS sequence"/>
</dbReference>
<dbReference type="RefSeq" id="WP_022031253.1">
    <property type="nucleotide sequence ID" value="NZ_BQNJ01000001.1"/>
</dbReference>
<dbReference type="EMBL" id="BQNJ01000001">
    <property type="protein sequence ID" value="GKH01636.1"/>
    <property type="molecule type" value="Genomic_DNA"/>
</dbReference>
<keyword evidence="1" id="KW-0472">Membrane</keyword>
<evidence type="ECO:0000313" key="5">
    <source>
        <dbReference type="Proteomes" id="UP001055091"/>
    </source>
</evidence>
<proteinExistence type="predicted"/>
<dbReference type="EMBL" id="WNME01000032">
    <property type="protein sequence ID" value="MUB66754.1"/>
    <property type="molecule type" value="Genomic_DNA"/>
</dbReference>
<sequence>MFGDSLTVADTLLISGFSILSVFLVLLLLSYMIDFCAFLVKRSENLPETGTGTAAPAANDSSDVLLAAAAVAACLSVEPDDIVVRRIRRVEDCGGTWAQSARLESIR</sequence>
<dbReference type="Proteomes" id="UP000434223">
    <property type="component" value="Unassembled WGS sequence"/>
</dbReference>
<protein>
    <submittedName>
        <fullName evidence="3">Sodium pump decarboxylase, gamma subunit subfamily</fullName>
    </submittedName>
</protein>
<gene>
    <name evidence="2" type="ORF">CE91St55_36170</name>
    <name evidence="3" type="ORF">GNE07_27450</name>
</gene>
<accession>A0A174XNT0</accession>
<organism evidence="2 5">
    <name type="scientific">Hungatella hathewayi</name>
    <dbReference type="NCBI Taxonomy" id="154046"/>
    <lineage>
        <taxon>Bacteria</taxon>
        <taxon>Bacillati</taxon>
        <taxon>Bacillota</taxon>
        <taxon>Clostridia</taxon>
        <taxon>Lachnospirales</taxon>
        <taxon>Lachnospiraceae</taxon>
        <taxon>Hungatella</taxon>
    </lineage>
</organism>
<dbReference type="AlphaFoldDB" id="A0A174XNT0"/>
<keyword evidence="1" id="KW-1133">Transmembrane helix</keyword>
<evidence type="ECO:0000313" key="2">
    <source>
        <dbReference type="EMBL" id="GKH01636.1"/>
    </source>
</evidence>